<dbReference type="EMBL" id="CP021780">
    <property type="protein sequence ID" value="ASA23262.1"/>
    <property type="molecule type" value="Genomic_DNA"/>
</dbReference>
<dbReference type="SUPFAM" id="SSF52540">
    <property type="entry name" value="P-loop containing nucleoside triphosphate hydrolases"/>
    <property type="match status" value="1"/>
</dbReference>
<feature type="domain" description="ABC transporter" evidence="5">
    <location>
        <begin position="6"/>
        <end position="233"/>
    </location>
</feature>
<evidence type="ECO:0000256" key="1">
    <source>
        <dbReference type="ARBA" id="ARBA00005417"/>
    </source>
</evidence>
<dbReference type="InterPro" id="IPR027417">
    <property type="entry name" value="P-loop_NTPase"/>
</dbReference>
<reference evidence="6 7" key="1">
    <citation type="submission" date="2017-06" db="EMBL/GenBank/DDBJ databases">
        <title>Complete genome sequence of Paenibacillus donghaensis KCTC 13049T isolated from East Sea sediment, South Korea.</title>
        <authorList>
            <person name="Jung B.K."/>
            <person name="Hong S.-J."/>
            <person name="Shin J.-H."/>
        </authorList>
    </citation>
    <scope>NUCLEOTIDE SEQUENCE [LARGE SCALE GENOMIC DNA]</scope>
    <source>
        <strain evidence="6 7">KCTC 13049</strain>
    </source>
</reference>
<keyword evidence="2" id="KW-0813">Transport</keyword>
<dbReference type="Proteomes" id="UP000249890">
    <property type="component" value="Chromosome"/>
</dbReference>
<keyword evidence="4" id="KW-0067">ATP-binding</keyword>
<evidence type="ECO:0000256" key="3">
    <source>
        <dbReference type="ARBA" id="ARBA00022741"/>
    </source>
</evidence>
<dbReference type="OrthoDB" id="9804819at2"/>
<dbReference type="Gene3D" id="3.40.50.300">
    <property type="entry name" value="P-loop containing nucleotide triphosphate hydrolases"/>
    <property type="match status" value="1"/>
</dbReference>
<evidence type="ECO:0000313" key="6">
    <source>
        <dbReference type="EMBL" id="ASA23262.1"/>
    </source>
</evidence>
<name>A0A2Z2KPL9_9BACL</name>
<keyword evidence="7" id="KW-1185">Reference proteome</keyword>
<dbReference type="Pfam" id="PF00005">
    <property type="entry name" value="ABC_tran"/>
    <property type="match status" value="1"/>
</dbReference>
<dbReference type="KEGG" id="pdh:B9T62_22095"/>
<dbReference type="PANTHER" id="PTHR43335">
    <property type="entry name" value="ABC TRANSPORTER, ATP-BINDING PROTEIN"/>
    <property type="match status" value="1"/>
</dbReference>
<dbReference type="RefSeq" id="WP_087917257.1">
    <property type="nucleotide sequence ID" value="NZ_CP021780.1"/>
</dbReference>
<accession>A0A2Z2KPL9</accession>
<dbReference type="SMART" id="SM00382">
    <property type="entry name" value="AAA"/>
    <property type="match status" value="1"/>
</dbReference>
<dbReference type="GO" id="GO:0005524">
    <property type="term" value="F:ATP binding"/>
    <property type="evidence" value="ECO:0007669"/>
    <property type="project" value="UniProtKB-KW"/>
</dbReference>
<dbReference type="PANTHER" id="PTHR43335:SF8">
    <property type="entry name" value="ABC TRANSPORTER, ATP-BINDING PROTEIN"/>
    <property type="match status" value="1"/>
</dbReference>
<comment type="similarity">
    <text evidence="1">Belongs to the ABC transporter superfamily.</text>
</comment>
<dbReference type="InterPro" id="IPR003439">
    <property type="entry name" value="ABC_transporter-like_ATP-bd"/>
</dbReference>
<dbReference type="PROSITE" id="PS50893">
    <property type="entry name" value="ABC_TRANSPORTER_2"/>
    <property type="match status" value="1"/>
</dbReference>
<evidence type="ECO:0000256" key="2">
    <source>
        <dbReference type="ARBA" id="ARBA00022448"/>
    </source>
</evidence>
<evidence type="ECO:0000259" key="5">
    <source>
        <dbReference type="PROSITE" id="PS50893"/>
    </source>
</evidence>
<evidence type="ECO:0000313" key="7">
    <source>
        <dbReference type="Proteomes" id="UP000249890"/>
    </source>
</evidence>
<keyword evidence="3" id="KW-0547">Nucleotide-binding</keyword>
<dbReference type="InterPro" id="IPR003593">
    <property type="entry name" value="AAA+_ATPase"/>
</dbReference>
<proteinExistence type="inferred from homology"/>
<sequence>MPECIIEITQLTKTYKAKAAVRNANLSIGKGEIVGLIGQNGAGKSTLLKMICGLIYPTSGEIQLFNEAAGDRPALFERMGQLIERPGLYPNDTAYEHLYALALSRGLKDSRQQMEALLQRVGLAHVRKTKVRHYSMGMKQRLGIALALLGSPDVLILDEPINGLDPQGIVEIRKLILELSQTGLTVIISSHILEELSKIATKYAIIHKGHIVEVISREDLLHSCEERIELEMDDVTTVLPLVEQHLQITDYKVVDLHTLYIYDSTIENYQLSKLLVEHGLTFHSITTHKQSLEQYFLERTQAAGGELND</sequence>
<gene>
    <name evidence="6" type="ORF">B9T62_22095</name>
</gene>
<organism evidence="6 7">
    <name type="scientific">Paenibacillus donghaensis</name>
    <dbReference type="NCBI Taxonomy" id="414771"/>
    <lineage>
        <taxon>Bacteria</taxon>
        <taxon>Bacillati</taxon>
        <taxon>Bacillota</taxon>
        <taxon>Bacilli</taxon>
        <taxon>Bacillales</taxon>
        <taxon>Paenibacillaceae</taxon>
        <taxon>Paenibacillus</taxon>
    </lineage>
</organism>
<dbReference type="GO" id="GO:0016887">
    <property type="term" value="F:ATP hydrolysis activity"/>
    <property type="evidence" value="ECO:0007669"/>
    <property type="project" value="InterPro"/>
</dbReference>
<dbReference type="AlphaFoldDB" id="A0A2Z2KPL9"/>
<protein>
    <recommendedName>
        <fullName evidence="5">ABC transporter domain-containing protein</fullName>
    </recommendedName>
</protein>
<evidence type="ECO:0000256" key="4">
    <source>
        <dbReference type="ARBA" id="ARBA00022840"/>
    </source>
</evidence>